<dbReference type="AlphaFoldDB" id="X0ZDF6"/>
<evidence type="ECO:0000313" key="1">
    <source>
        <dbReference type="EMBL" id="GAG58368.1"/>
    </source>
</evidence>
<sequence>MDKEDLKRLAENPEFIQSIYNYCDRWCKRCPFTSHCLNFAMDSEELGDQEAHDINNEAFWQRLTETFQMTLELLHEAAEEEGIDLESIDAKEFEEQDRLNKELAKNHQCSRAAKLYSEMVDDWFDSAQDIFGDEDDEPDLEVAADIGDVDPDEEISDFGEAVEVVRWYQHLIYVKLMRAIRGELDERLE</sequence>
<dbReference type="EMBL" id="BART01002226">
    <property type="protein sequence ID" value="GAG58368.1"/>
    <property type="molecule type" value="Genomic_DNA"/>
</dbReference>
<reference evidence="1" key="1">
    <citation type="journal article" date="2014" name="Front. Microbiol.">
        <title>High frequency of phylogenetically diverse reductive dehalogenase-homologous genes in deep subseafloor sedimentary metagenomes.</title>
        <authorList>
            <person name="Kawai M."/>
            <person name="Futagami T."/>
            <person name="Toyoda A."/>
            <person name="Takaki Y."/>
            <person name="Nishi S."/>
            <person name="Hori S."/>
            <person name="Arai W."/>
            <person name="Tsubouchi T."/>
            <person name="Morono Y."/>
            <person name="Uchiyama I."/>
            <person name="Ito T."/>
            <person name="Fujiyama A."/>
            <person name="Inagaki F."/>
            <person name="Takami H."/>
        </authorList>
    </citation>
    <scope>NUCLEOTIDE SEQUENCE</scope>
    <source>
        <strain evidence="1">Expedition CK06-06</strain>
    </source>
</reference>
<accession>X0ZDF6</accession>
<organism evidence="1">
    <name type="scientific">marine sediment metagenome</name>
    <dbReference type="NCBI Taxonomy" id="412755"/>
    <lineage>
        <taxon>unclassified sequences</taxon>
        <taxon>metagenomes</taxon>
        <taxon>ecological metagenomes</taxon>
    </lineage>
</organism>
<feature type="non-terminal residue" evidence="1">
    <location>
        <position position="189"/>
    </location>
</feature>
<name>X0ZDF6_9ZZZZ</name>
<gene>
    <name evidence="1" type="ORF">S01H4_06977</name>
</gene>
<proteinExistence type="predicted"/>
<protein>
    <submittedName>
        <fullName evidence="1">Uncharacterized protein</fullName>
    </submittedName>
</protein>
<comment type="caution">
    <text evidence="1">The sequence shown here is derived from an EMBL/GenBank/DDBJ whole genome shotgun (WGS) entry which is preliminary data.</text>
</comment>